<name>A0A3B0VSE3_9ZZZZ</name>
<protein>
    <recommendedName>
        <fullName evidence="1">Bacterial transcriptional activator domain-containing protein</fullName>
    </recommendedName>
</protein>
<evidence type="ECO:0000313" key="2">
    <source>
        <dbReference type="EMBL" id="VAW43053.1"/>
    </source>
</evidence>
<accession>A0A3B0VSE3</accession>
<proteinExistence type="predicted"/>
<dbReference type="SUPFAM" id="SSF48452">
    <property type="entry name" value="TPR-like"/>
    <property type="match status" value="1"/>
</dbReference>
<dbReference type="Gene3D" id="1.25.40.10">
    <property type="entry name" value="Tetratricopeptide repeat domain"/>
    <property type="match status" value="1"/>
</dbReference>
<feature type="domain" description="Bacterial transcriptional activator" evidence="1">
    <location>
        <begin position="2"/>
        <end position="58"/>
    </location>
</feature>
<gene>
    <name evidence="2" type="ORF">MNBD_CHLOROFLEXI01-3670</name>
</gene>
<dbReference type="Pfam" id="PF03704">
    <property type="entry name" value="BTAD"/>
    <property type="match status" value="1"/>
</dbReference>
<dbReference type="EMBL" id="UOEU01001008">
    <property type="protein sequence ID" value="VAW43053.1"/>
    <property type="molecule type" value="Genomic_DNA"/>
</dbReference>
<reference evidence="2" key="1">
    <citation type="submission" date="2018-06" db="EMBL/GenBank/DDBJ databases">
        <authorList>
            <person name="Zhirakovskaya E."/>
        </authorList>
    </citation>
    <scope>NUCLEOTIDE SEQUENCE</scope>
</reference>
<organism evidence="2">
    <name type="scientific">hydrothermal vent metagenome</name>
    <dbReference type="NCBI Taxonomy" id="652676"/>
    <lineage>
        <taxon>unclassified sequences</taxon>
        <taxon>metagenomes</taxon>
        <taxon>ecological metagenomes</taxon>
    </lineage>
</organism>
<dbReference type="InterPro" id="IPR051677">
    <property type="entry name" value="AfsR-DnrI-RedD_regulator"/>
</dbReference>
<dbReference type="InterPro" id="IPR005158">
    <property type="entry name" value="BTAD"/>
</dbReference>
<dbReference type="AlphaFoldDB" id="A0A3B0VSE3"/>
<evidence type="ECO:0000259" key="1">
    <source>
        <dbReference type="Pfam" id="PF03704"/>
    </source>
</evidence>
<dbReference type="PANTHER" id="PTHR35807">
    <property type="entry name" value="TRANSCRIPTIONAL REGULATOR REDD-RELATED"/>
    <property type="match status" value="1"/>
</dbReference>
<dbReference type="InterPro" id="IPR011990">
    <property type="entry name" value="TPR-like_helical_dom_sf"/>
</dbReference>
<sequence length="117" mass="13241">MLTLDPLREQAHRLLMRLLARDGQLNAALSQYESCRQILAGELGVEPAVETTQLYQRITAAKQNERQSLPTPTTPFIGREAELAQISQQLDQPECRLGMKRCFQNLLGEEMVMTSKL</sequence>